<dbReference type="EMBL" id="NBBJ01000001">
    <property type="protein sequence ID" value="OWK31781.1"/>
    <property type="molecule type" value="Genomic_DNA"/>
</dbReference>
<proteinExistence type="predicted"/>
<sequence>MADLLDLQGGRKEGGLPLCGSHGMSPRDFPSQALGFGYDIFCPVVEALSAAGFLTMAQGKPRWSTWTGQGGADVISTRGRVTRFRLTCRALESAEAHGIAVADWQRHWGRTEPSVPLVPAKAPRIVLHGKRVRQGAKKPPAPNLPVDMAHPAVRRFSEDLEALNDYLTRQSISGFAFAGLRRIWNNGDQPGFAWQWGGRYASLPGGDAYENMSAERRLERIRINGSAVAEVDIRACHLTLLYGLLSEPLDAERDPYEVEGLPRVVVKAWVGQALGASKVDFIRWSKEAKDKYSAAFPARHLSSDFKARDFGRLVLKVHPVLERLDEGELDSVSLMFHEAEVLSSAMLQLRLGDVAALPIHDGLIVGLEHARAARTAMAVAFAERLRTLTDSEPTALPAFKVDTAVAMHKNDD</sequence>
<dbReference type="Proteomes" id="UP000197783">
    <property type="component" value="Unassembled WGS sequence"/>
</dbReference>
<dbReference type="AlphaFoldDB" id="A0A245ZPX1"/>
<protein>
    <submittedName>
        <fullName evidence="1">Uncharacterized protein</fullName>
    </submittedName>
</protein>
<evidence type="ECO:0000313" key="2">
    <source>
        <dbReference type="Proteomes" id="UP000197783"/>
    </source>
</evidence>
<keyword evidence="2" id="KW-1185">Reference proteome</keyword>
<accession>A0A245ZPX1</accession>
<organism evidence="1 2">
    <name type="scientific">Sphingomonas mucosissima</name>
    <dbReference type="NCBI Taxonomy" id="370959"/>
    <lineage>
        <taxon>Bacteria</taxon>
        <taxon>Pseudomonadati</taxon>
        <taxon>Pseudomonadota</taxon>
        <taxon>Alphaproteobacteria</taxon>
        <taxon>Sphingomonadales</taxon>
        <taxon>Sphingomonadaceae</taxon>
        <taxon>Sphingomonas</taxon>
    </lineage>
</organism>
<name>A0A245ZPX1_9SPHN</name>
<gene>
    <name evidence="1" type="ORF">SPMU_00990</name>
</gene>
<comment type="caution">
    <text evidence="1">The sequence shown here is derived from an EMBL/GenBank/DDBJ whole genome shotgun (WGS) entry which is preliminary data.</text>
</comment>
<reference evidence="1 2" key="1">
    <citation type="submission" date="2017-03" db="EMBL/GenBank/DDBJ databases">
        <title>Genome sequence of Sphingomonas mucosissima DSM 17494.</title>
        <authorList>
            <person name="Poehlein A."/>
            <person name="Wuebbeler J.H."/>
            <person name="Steinbuechel A."/>
            <person name="Daniel R."/>
        </authorList>
    </citation>
    <scope>NUCLEOTIDE SEQUENCE [LARGE SCALE GENOMIC DNA]</scope>
    <source>
        <strain evidence="1 2">DSM 17494</strain>
    </source>
</reference>
<evidence type="ECO:0000313" key="1">
    <source>
        <dbReference type="EMBL" id="OWK31781.1"/>
    </source>
</evidence>